<evidence type="ECO:0000256" key="6">
    <source>
        <dbReference type="ARBA" id="ARBA00023136"/>
    </source>
</evidence>
<dbReference type="GO" id="GO:0019350">
    <property type="term" value="P:teichoic acid biosynthetic process"/>
    <property type="evidence" value="ECO:0007669"/>
    <property type="project" value="UniProtKB-KW"/>
</dbReference>
<evidence type="ECO:0000256" key="5">
    <source>
        <dbReference type="ARBA" id="ARBA00022944"/>
    </source>
</evidence>
<reference evidence="8" key="2">
    <citation type="submission" date="2021-11" db="EMBL/GenBank/DDBJ databases">
        <authorList>
            <person name="Gilroy R."/>
        </authorList>
    </citation>
    <scope>NUCLEOTIDE SEQUENCE</scope>
    <source>
        <strain evidence="8">150</strain>
    </source>
</reference>
<sequence length="768" mass="89240">MSIAKKIKKILPSPKELAYLEFRKNPIVEKTILFECSHGREISGHIYALINEIQTSYPEYEFYIAVKKGVVVSEKFRNNIVQHGSISYLKKLATSQILINDTSFWSFFHKRTAQQYYLFWHGTPLKCLGKSTQVQGYGNVQRNLAAANQVFVSNQFTYEKLANDFGIAEIVDNEFVIAPSPRNSYLFKDRVKKGRYLYMPTWRGVDVSQVAIQEKLYDYLKELDEGLSGDEEMYIKLHPYEEALLKFQQSNYQHLKLFPKNEDVYEFLQTVEKLITDYSSIMFDFALTKREILLFTYDKEEYISNRGMYLPFDELPFPQFTCVDELLKALKSPSLESDYSSIQEFISRDSKDGTKIVLDYLFKKHHHQEIERISNWNQKENVLIYAYQLADNGITASLLNLFKEIDLSERNYILIWQEGMIPSALEYKIKELPEGIHTLIQMEKVQATISETAMTLFYMNGLPSKKSTMIQMYQRDIDRCFPNVNINYFIHYPGYDRSYSVWTWALQPLGVSTMIFVHTDMEKEFQVNSSLKKTIIYDAYAKADHVVCVSIGIEKKIVSLVPSAKTIVMNVLLNEKEIQKRASTTKDLMIPPRLNDAFDSNQVTVFISVGRYSKQKGYDRLITAFEKIANQNTRLVLICSYGPEKEKIKKQIKESCRQKDIYLFEQHPNPYALVKKADVFVLSSRYEGLGMVVFEALALNKPVIMTHISETLEIIGPEESVTVVDNSVEGLYFGLSEFKKHESTLSNFNFDAYKEKNLKIWSRLFNKN</sequence>
<dbReference type="GO" id="GO:0047355">
    <property type="term" value="F:CDP-glycerol glycerophosphotransferase activity"/>
    <property type="evidence" value="ECO:0007669"/>
    <property type="project" value="InterPro"/>
</dbReference>
<reference evidence="8" key="1">
    <citation type="journal article" date="2021" name="PeerJ">
        <title>Extensive microbial diversity within the chicken gut microbiome revealed by metagenomics and culture.</title>
        <authorList>
            <person name="Gilroy R."/>
            <person name="Ravi A."/>
            <person name="Getino M."/>
            <person name="Pursley I."/>
            <person name="Horton D.L."/>
            <person name="Alikhan N.F."/>
            <person name="Baker D."/>
            <person name="Gharbi K."/>
            <person name="Hall N."/>
            <person name="Watson M."/>
            <person name="Adriaenssens E.M."/>
            <person name="Foster-Nyarko E."/>
            <person name="Jarju S."/>
            <person name="Secka A."/>
            <person name="Antonio M."/>
            <person name="Oren A."/>
            <person name="Chaudhuri R.R."/>
            <person name="La Ragione R."/>
            <person name="Hildebrand F."/>
            <person name="Pallen M.J."/>
        </authorList>
    </citation>
    <scope>NUCLEOTIDE SEQUENCE</scope>
    <source>
        <strain evidence="8">150</strain>
    </source>
</reference>
<dbReference type="Proteomes" id="UP000813384">
    <property type="component" value="Unassembled WGS sequence"/>
</dbReference>
<keyword evidence="4" id="KW-0808">Transferase</keyword>
<keyword evidence="3" id="KW-1003">Cell membrane</keyword>
<keyword evidence="5" id="KW-0777">Teichoic acid biosynthesis</keyword>
<comment type="subcellular location">
    <subcellularLocation>
        <location evidence="1">Cell membrane</location>
        <topology evidence="1">Peripheral membrane protein</topology>
    </subcellularLocation>
</comment>
<evidence type="ECO:0000259" key="7">
    <source>
        <dbReference type="Pfam" id="PF00534"/>
    </source>
</evidence>
<dbReference type="InterPro" id="IPR001296">
    <property type="entry name" value="Glyco_trans_1"/>
</dbReference>
<evidence type="ECO:0000313" key="9">
    <source>
        <dbReference type="Proteomes" id="UP000813384"/>
    </source>
</evidence>
<comment type="similarity">
    <text evidence="2">Belongs to the CDP-glycerol glycerophosphotransferase family.</text>
</comment>
<dbReference type="GO" id="GO:0016757">
    <property type="term" value="F:glycosyltransferase activity"/>
    <property type="evidence" value="ECO:0007669"/>
    <property type="project" value="InterPro"/>
</dbReference>
<dbReference type="PANTHER" id="PTHR37316:SF3">
    <property type="entry name" value="TEICHOIC ACID GLYCEROL-PHOSPHATE TRANSFERASE"/>
    <property type="match status" value="1"/>
</dbReference>
<proteinExistence type="inferred from homology"/>
<dbReference type="InterPro" id="IPR051612">
    <property type="entry name" value="Teichoic_Acid_Biosynth"/>
</dbReference>
<dbReference type="PANTHER" id="PTHR37316">
    <property type="entry name" value="TEICHOIC ACID GLYCEROL-PHOSPHATE PRIMASE"/>
    <property type="match status" value="1"/>
</dbReference>
<dbReference type="Gene3D" id="3.40.50.12580">
    <property type="match status" value="1"/>
</dbReference>
<evidence type="ECO:0000313" key="8">
    <source>
        <dbReference type="EMBL" id="MCC9273209.1"/>
    </source>
</evidence>
<comment type="caution">
    <text evidence="8">The sequence shown here is derived from an EMBL/GenBank/DDBJ whole genome shotgun (WGS) entry which is preliminary data.</text>
</comment>
<dbReference type="SUPFAM" id="SSF53756">
    <property type="entry name" value="UDP-Glycosyltransferase/glycogen phosphorylase"/>
    <property type="match status" value="1"/>
</dbReference>
<feature type="domain" description="Glycosyl transferase family 1" evidence="7">
    <location>
        <begin position="604"/>
        <end position="748"/>
    </location>
</feature>
<dbReference type="InterPro" id="IPR007554">
    <property type="entry name" value="Glycerophosphate_synth"/>
</dbReference>
<dbReference type="Gene3D" id="3.40.50.11820">
    <property type="match status" value="1"/>
</dbReference>
<protein>
    <submittedName>
        <fullName evidence="8">CDP-glycerol glycerophosphotransferase family protein</fullName>
    </submittedName>
</protein>
<evidence type="ECO:0000256" key="4">
    <source>
        <dbReference type="ARBA" id="ARBA00022679"/>
    </source>
</evidence>
<organism evidence="8 9">
    <name type="scientific">Enterococcus aquimarinus</name>
    <dbReference type="NCBI Taxonomy" id="328396"/>
    <lineage>
        <taxon>Bacteria</taxon>
        <taxon>Bacillati</taxon>
        <taxon>Bacillota</taxon>
        <taxon>Bacilli</taxon>
        <taxon>Lactobacillales</taxon>
        <taxon>Enterococcaceae</taxon>
        <taxon>Enterococcus</taxon>
    </lineage>
</organism>
<evidence type="ECO:0000256" key="2">
    <source>
        <dbReference type="ARBA" id="ARBA00010488"/>
    </source>
</evidence>
<dbReference type="Pfam" id="PF00534">
    <property type="entry name" value="Glycos_transf_1"/>
    <property type="match status" value="1"/>
</dbReference>
<dbReference type="Gene3D" id="3.40.50.2000">
    <property type="entry name" value="Glycogen Phosphorylase B"/>
    <property type="match status" value="2"/>
</dbReference>
<name>A0A9E4DR98_9ENTE</name>
<accession>A0A9E4DR98</accession>
<dbReference type="Pfam" id="PF04464">
    <property type="entry name" value="Glyphos_transf"/>
    <property type="match status" value="1"/>
</dbReference>
<dbReference type="EMBL" id="JAJJVO010000047">
    <property type="protein sequence ID" value="MCC9273209.1"/>
    <property type="molecule type" value="Genomic_DNA"/>
</dbReference>
<evidence type="ECO:0000256" key="3">
    <source>
        <dbReference type="ARBA" id="ARBA00022475"/>
    </source>
</evidence>
<dbReference type="InterPro" id="IPR043149">
    <property type="entry name" value="TagF_N"/>
</dbReference>
<dbReference type="AlphaFoldDB" id="A0A9E4DR98"/>
<evidence type="ECO:0000256" key="1">
    <source>
        <dbReference type="ARBA" id="ARBA00004202"/>
    </source>
</evidence>
<dbReference type="InterPro" id="IPR043148">
    <property type="entry name" value="TagF_C"/>
</dbReference>
<gene>
    <name evidence="8" type="ORF">K8V42_02840</name>
</gene>
<keyword evidence="6" id="KW-0472">Membrane</keyword>
<dbReference type="GO" id="GO:0005886">
    <property type="term" value="C:plasma membrane"/>
    <property type="evidence" value="ECO:0007669"/>
    <property type="project" value="UniProtKB-SubCell"/>
</dbReference>